<dbReference type="SUPFAM" id="SSF52821">
    <property type="entry name" value="Rhodanese/Cell cycle control phosphatase"/>
    <property type="match status" value="1"/>
</dbReference>
<evidence type="ECO:0000259" key="1">
    <source>
        <dbReference type="PROSITE" id="PS50206"/>
    </source>
</evidence>
<feature type="domain" description="Rhodanese" evidence="1">
    <location>
        <begin position="42"/>
        <end position="143"/>
    </location>
</feature>
<dbReference type="PROSITE" id="PS50206">
    <property type="entry name" value="RHODANESE_3"/>
    <property type="match status" value="1"/>
</dbReference>
<dbReference type="STRING" id="1196081.A0A364L9D9"/>
<dbReference type="InterPro" id="IPR001763">
    <property type="entry name" value="Rhodanese-like_dom"/>
</dbReference>
<organism evidence="2 3">
    <name type="scientific">Talaromyces amestolkiae</name>
    <dbReference type="NCBI Taxonomy" id="1196081"/>
    <lineage>
        <taxon>Eukaryota</taxon>
        <taxon>Fungi</taxon>
        <taxon>Dikarya</taxon>
        <taxon>Ascomycota</taxon>
        <taxon>Pezizomycotina</taxon>
        <taxon>Eurotiomycetes</taxon>
        <taxon>Eurotiomycetidae</taxon>
        <taxon>Eurotiales</taxon>
        <taxon>Trichocomaceae</taxon>
        <taxon>Talaromyces</taxon>
        <taxon>Talaromyces sect. Talaromyces</taxon>
    </lineage>
</organism>
<dbReference type="InterPro" id="IPR036873">
    <property type="entry name" value="Rhodanese-like_dom_sf"/>
</dbReference>
<comment type="caution">
    <text evidence="2">The sequence shown here is derived from an EMBL/GenBank/DDBJ whole genome shotgun (WGS) entry which is preliminary data.</text>
</comment>
<evidence type="ECO:0000313" key="2">
    <source>
        <dbReference type="EMBL" id="RAO72430.1"/>
    </source>
</evidence>
<dbReference type="OrthoDB" id="8300214at2759"/>
<accession>A0A364L9D9</accession>
<proteinExistence type="predicted"/>
<dbReference type="Proteomes" id="UP000249363">
    <property type="component" value="Unassembled WGS sequence"/>
</dbReference>
<dbReference type="RefSeq" id="XP_040736944.1">
    <property type="nucleotide sequence ID" value="XM_040881248.1"/>
</dbReference>
<name>A0A364L9D9_TALAM</name>
<dbReference type="Gene3D" id="3.40.250.10">
    <property type="entry name" value="Rhodanese-like domain"/>
    <property type="match status" value="1"/>
</dbReference>
<evidence type="ECO:0000313" key="3">
    <source>
        <dbReference type="Proteomes" id="UP000249363"/>
    </source>
</evidence>
<dbReference type="GeneID" id="63797656"/>
<protein>
    <recommendedName>
        <fullName evidence="1">Rhodanese domain-containing protein</fullName>
    </recommendedName>
</protein>
<dbReference type="AlphaFoldDB" id="A0A364L9D9"/>
<dbReference type="EMBL" id="MIKG01000019">
    <property type="protein sequence ID" value="RAO72430.1"/>
    <property type="molecule type" value="Genomic_DNA"/>
</dbReference>
<keyword evidence="3" id="KW-1185">Reference proteome</keyword>
<dbReference type="Pfam" id="PF00581">
    <property type="entry name" value="Rhodanese"/>
    <property type="match status" value="1"/>
</dbReference>
<gene>
    <name evidence="2" type="ORF">BHQ10_008442</name>
</gene>
<reference evidence="2 3" key="1">
    <citation type="journal article" date="2017" name="Biotechnol. Biofuels">
        <title>Differential beta-glucosidase expression as a function of carbon source availability in Talaromyces amestolkiae: a genomic and proteomic approach.</title>
        <authorList>
            <person name="de Eugenio L.I."/>
            <person name="Mendez-Liter J.A."/>
            <person name="Nieto-Dominguez M."/>
            <person name="Alonso L."/>
            <person name="Gil-Munoz J."/>
            <person name="Barriuso J."/>
            <person name="Prieto A."/>
            <person name="Martinez M.J."/>
        </authorList>
    </citation>
    <scope>NUCLEOTIDE SEQUENCE [LARGE SCALE GENOMIC DNA]</scope>
    <source>
        <strain evidence="2 3">CIB</strain>
    </source>
</reference>
<sequence>MPTPWDKNLPNACSEPQVMKPEDLLFWVKIDEEQRAIDKDYITIIDLRGADNKGGIIPYALNIPAENFFQCMIPVFKMIAAANITQVCFCDASSDGRAKRMGGLFQDFGGRMKDVGYQMGDITTYELEGGMEAWVAAGEEYTEWLNDYDPAAWKK</sequence>